<dbReference type="GO" id="GO:0016020">
    <property type="term" value="C:membrane"/>
    <property type="evidence" value="ECO:0007669"/>
    <property type="project" value="GOC"/>
</dbReference>
<dbReference type="PANTHER" id="PTHR32385">
    <property type="entry name" value="MANNOSYL PHOSPHORYLINOSITOL CERAMIDE SYNTHASE"/>
    <property type="match status" value="1"/>
</dbReference>
<name>A0A1T2XZK2_PSEFL</name>
<reference evidence="2 3" key="1">
    <citation type="submission" date="2016-12" db="EMBL/GenBank/DDBJ databases">
        <title>Draft genome sequences of seven strains of Pseudomonas fluorescens that produce 4-formylaminooxyvinylglycine.</title>
        <authorList>
            <person name="Okrent R.A."/>
            <person name="Manning V.A."/>
            <person name="Trippe K.M."/>
        </authorList>
    </citation>
    <scope>NUCLEOTIDE SEQUENCE [LARGE SCALE GENOMIC DNA]</scope>
    <source>
        <strain evidence="2 3">P5A</strain>
    </source>
</reference>
<protein>
    <submittedName>
        <fullName evidence="2">Uncharacterized protein</fullName>
    </submittedName>
</protein>
<dbReference type="Pfam" id="PF04488">
    <property type="entry name" value="Gly_transf_sug"/>
    <property type="match status" value="1"/>
</dbReference>
<dbReference type="PANTHER" id="PTHR32385:SF15">
    <property type="entry name" value="INOSITOL PHOSPHOCERAMIDE MANNOSYLTRANSFERASE 1"/>
    <property type="match status" value="1"/>
</dbReference>
<evidence type="ECO:0000313" key="2">
    <source>
        <dbReference type="EMBL" id="OPA85233.1"/>
    </source>
</evidence>
<dbReference type="OrthoDB" id="7022734at2"/>
<dbReference type="GO" id="GO:0051999">
    <property type="term" value="P:mannosyl-inositol phosphorylceramide biosynthetic process"/>
    <property type="evidence" value="ECO:0007669"/>
    <property type="project" value="TreeGrafter"/>
</dbReference>
<keyword evidence="1" id="KW-0808">Transferase</keyword>
<dbReference type="Proteomes" id="UP000190965">
    <property type="component" value="Unassembled WGS sequence"/>
</dbReference>
<organism evidence="2 3">
    <name type="scientific">Pseudomonas fluorescens</name>
    <dbReference type="NCBI Taxonomy" id="294"/>
    <lineage>
        <taxon>Bacteria</taxon>
        <taxon>Pseudomonadati</taxon>
        <taxon>Pseudomonadota</taxon>
        <taxon>Gammaproteobacteria</taxon>
        <taxon>Pseudomonadales</taxon>
        <taxon>Pseudomonadaceae</taxon>
        <taxon>Pseudomonas</taxon>
    </lineage>
</organism>
<evidence type="ECO:0000313" key="3">
    <source>
        <dbReference type="Proteomes" id="UP000190965"/>
    </source>
</evidence>
<dbReference type="Gene3D" id="3.90.550.20">
    <property type="match status" value="1"/>
</dbReference>
<accession>A0A1T2XZK2</accession>
<dbReference type="SUPFAM" id="SSF53448">
    <property type="entry name" value="Nucleotide-diphospho-sugar transferases"/>
    <property type="match status" value="1"/>
</dbReference>
<dbReference type="InterPro" id="IPR051706">
    <property type="entry name" value="Glycosyltransferase_domain"/>
</dbReference>
<dbReference type="AlphaFoldDB" id="A0A1T2XZK2"/>
<dbReference type="GO" id="GO:0000030">
    <property type="term" value="F:mannosyltransferase activity"/>
    <property type="evidence" value="ECO:0007669"/>
    <property type="project" value="TreeGrafter"/>
</dbReference>
<dbReference type="RefSeq" id="WP_078742921.1">
    <property type="nucleotide sequence ID" value="NZ_MSDF01000054.1"/>
</dbReference>
<sequence length="393" mass="44374">MLNPDNTCTLPNSQLQPSAPPYIIKIPEVVFFAENTVLTEFGYMIPVFYDVQHELWRSTLDPDTAVWLTAKNQWRSGAFSYWQSVRETLPRPTRFRDIVLPSYPVLPVATQEIPRQIHHIWIGTSMPGPNIIDTIMRNTANTADFTVTLHTDVGDELFATLKNRLKQVAPNMTVTQLNGTAFFDQFKTTDIHKHYVNASTGTVTNYSAASDMLRYPLANHYGGIYMDVDDSFSHTLSEHSFLAADNDVLLGPLINHYGADFTGYNSSIFASASNNPVLAKVTEEMTRRCDNNADFFIKPRLQVTDQSSPEFKEYATELFSLTGPQVLNDVLASERPDYYRTLFNLSQAYGPLAQHSALDTAYAAELTRIAEHYFPFFEKAPVEIGKEHSWVST</sequence>
<dbReference type="EMBL" id="MSDF01000054">
    <property type="protein sequence ID" value="OPA85233.1"/>
    <property type="molecule type" value="Genomic_DNA"/>
</dbReference>
<evidence type="ECO:0000256" key="1">
    <source>
        <dbReference type="ARBA" id="ARBA00022679"/>
    </source>
</evidence>
<dbReference type="InterPro" id="IPR007577">
    <property type="entry name" value="GlycoTrfase_DXD_sugar-bd_CS"/>
</dbReference>
<proteinExistence type="predicted"/>
<gene>
    <name evidence="2" type="ORF">BFW87_27775</name>
</gene>
<comment type="caution">
    <text evidence="2">The sequence shown here is derived from an EMBL/GenBank/DDBJ whole genome shotgun (WGS) entry which is preliminary data.</text>
</comment>
<dbReference type="InterPro" id="IPR029044">
    <property type="entry name" value="Nucleotide-diphossugar_trans"/>
</dbReference>